<protein>
    <submittedName>
        <fullName evidence="1">Uncharacterized protein</fullName>
    </submittedName>
</protein>
<gene>
    <name evidence="1" type="ORF">GCM10009533_71860</name>
</gene>
<dbReference type="InterPro" id="IPR003767">
    <property type="entry name" value="Malate/L-lactate_DH-like"/>
</dbReference>
<sequence>MTILTLSDARALATATMTRISHTADEAEIIADHLLDCELRGLLFGGLARALSIVERIRATPESPGRIRIVAQTAVSATLDGGDKVGYFVGMRALELAWTRHARGSAIVGARNLVHRHVLLRTWRKRRKPGSSE</sequence>
<organism evidence="1 2">
    <name type="scientific">Saccharopolyspora erythraea</name>
    <name type="common">Streptomyces erythraeus</name>
    <dbReference type="NCBI Taxonomy" id="1836"/>
    <lineage>
        <taxon>Bacteria</taxon>
        <taxon>Bacillati</taxon>
        <taxon>Actinomycetota</taxon>
        <taxon>Actinomycetes</taxon>
        <taxon>Pseudonocardiales</taxon>
        <taxon>Pseudonocardiaceae</taxon>
        <taxon>Saccharopolyspora</taxon>
    </lineage>
</organism>
<dbReference type="InterPro" id="IPR043144">
    <property type="entry name" value="Mal/L-sulf/L-lact_DH-like_ah"/>
</dbReference>
<evidence type="ECO:0000313" key="1">
    <source>
        <dbReference type="EMBL" id="GAA0565966.1"/>
    </source>
</evidence>
<proteinExistence type="predicted"/>
<evidence type="ECO:0000313" key="2">
    <source>
        <dbReference type="Proteomes" id="UP001500729"/>
    </source>
</evidence>
<name>A0ABP3PJ36_SACER</name>
<comment type="caution">
    <text evidence="1">The sequence shown here is derived from an EMBL/GenBank/DDBJ whole genome shotgun (WGS) entry which is preliminary data.</text>
</comment>
<dbReference type="InterPro" id="IPR036111">
    <property type="entry name" value="Mal/L-sulfo/L-lacto_DH-like_sf"/>
</dbReference>
<dbReference type="Proteomes" id="UP001500729">
    <property type="component" value="Unassembled WGS sequence"/>
</dbReference>
<dbReference type="EMBL" id="BAAAGS010000124">
    <property type="protein sequence ID" value="GAA0565966.1"/>
    <property type="molecule type" value="Genomic_DNA"/>
</dbReference>
<keyword evidence="2" id="KW-1185">Reference proteome</keyword>
<dbReference type="SUPFAM" id="SSF89733">
    <property type="entry name" value="L-sulfolactate dehydrogenase-like"/>
    <property type="match status" value="1"/>
</dbReference>
<dbReference type="RefSeq" id="WP_011874521.1">
    <property type="nucleotide sequence ID" value="NZ_BAAAGS010000124.1"/>
</dbReference>
<dbReference type="Gene3D" id="1.10.1530.10">
    <property type="match status" value="1"/>
</dbReference>
<dbReference type="Pfam" id="PF02615">
    <property type="entry name" value="Ldh_2"/>
    <property type="match status" value="1"/>
</dbReference>
<reference evidence="2" key="1">
    <citation type="journal article" date="2019" name="Int. J. Syst. Evol. Microbiol.">
        <title>The Global Catalogue of Microorganisms (GCM) 10K type strain sequencing project: providing services to taxonomists for standard genome sequencing and annotation.</title>
        <authorList>
            <consortium name="The Broad Institute Genomics Platform"/>
            <consortium name="The Broad Institute Genome Sequencing Center for Infectious Disease"/>
            <person name="Wu L."/>
            <person name="Ma J."/>
        </authorList>
    </citation>
    <scope>NUCLEOTIDE SEQUENCE [LARGE SCALE GENOMIC DNA]</scope>
    <source>
        <strain evidence="2">JCM 10303</strain>
    </source>
</reference>
<accession>A0ABP3PJ36</accession>